<organism evidence="2 3">
    <name type="scientific">Actinopolyspora erythraea</name>
    <dbReference type="NCBI Taxonomy" id="414996"/>
    <lineage>
        <taxon>Bacteria</taxon>
        <taxon>Bacillati</taxon>
        <taxon>Actinomycetota</taxon>
        <taxon>Actinomycetes</taxon>
        <taxon>Actinopolysporales</taxon>
        <taxon>Actinopolysporaceae</taxon>
        <taxon>Actinopolyspora</taxon>
    </lineage>
</organism>
<dbReference type="SUPFAM" id="SSF53335">
    <property type="entry name" value="S-adenosyl-L-methionine-dependent methyltransferases"/>
    <property type="match status" value="1"/>
</dbReference>
<proteinExistence type="predicted"/>
<evidence type="ECO:0008006" key="4">
    <source>
        <dbReference type="Google" id="ProtNLM"/>
    </source>
</evidence>
<dbReference type="AlphaFoldDB" id="A0A223RVD2"/>
<dbReference type="InterPro" id="IPR006764">
    <property type="entry name" value="SAM_dep_MeTrfase_SAV2177_type"/>
</dbReference>
<accession>A0A223RVD2</accession>
<evidence type="ECO:0000313" key="2">
    <source>
        <dbReference type="EMBL" id="ASU79830.1"/>
    </source>
</evidence>
<dbReference type="Proteomes" id="UP000215043">
    <property type="component" value="Chromosome"/>
</dbReference>
<reference evidence="2 3" key="1">
    <citation type="submission" date="2017-08" db="EMBL/GenBank/DDBJ databases">
        <title>The complete genome sequence of moderately halophilic actinomycete Actinopolyspora erythraea YIM 90600, the producer of novel erythromycin, novel actinopolysporins A-C and tubercidin.</title>
        <authorList>
            <person name="Yin M."/>
            <person name="Tang S."/>
        </authorList>
    </citation>
    <scope>NUCLEOTIDE SEQUENCE [LARGE SCALE GENOMIC DNA]</scope>
    <source>
        <strain evidence="2 3">YIM 90600</strain>
    </source>
</reference>
<dbReference type="InterPro" id="IPR029063">
    <property type="entry name" value="SAM-dependent_MTases_sf"/>
</dbReference>
<evidence type="ECO:0000313" key="3">
    <source>
        <dbReference type="Proteomes" id="UP000215043"/>
    </source>
</evidence>
<feature type="region of interest" description="Disordered" evidence="1">
    <location>
        <begin position="70"/>
        <end position="95"/>
    </location>
</feature>
<protein>
    <recommendedName>
        <fullName evidence="4">S-adenosyl methyltransferase</fullName>
    </recommendedName>
</protein>
<sequence length="430" mass="47033">MSSSERRSASTSPAASVSLRLRTYSDSGIPASVENIRRKWYGEVRAIRASSSTSMSAATCRSMWSMASLSRSSTATSSPDSKLGPRPSRRPDISCPFRSVLAGRRRGAVATCPAGRAGTRGTAARLQKVFTSVRWRVGSRRRLCSSRNPRTGELNMTDLDESPEHAHRLPEDVDVSRPNPARVYDYWLGGSANFAVDRELGDHIAEAEPRIAGMARENRSLLRRVVTHCCRQGVDQFLDLGSGVPTIGNVHEIAHRHEPGARVVYVDNEPVAVSHSEFLLEGVGNAAILRGDLTEPDEVLNSPVTRGMLDLDRPVAVLLLCVLQYFPDTERLRETLAKYRAALVPGSYIAISHVTADDEAVNMSGAAERIQRSRASHQAHPRSREQLLSLFEGTELVEPGISYAQHWHNEEATHPAEPSGIYAGLARVVG</sequence>
<gene>
    <name evidence="2" type="ORF">CDG81_17940</name>
</gene>
<dbReference type="KEGG" id="aey:CDG81_17940"/>
<dbReference type="Gene3D" id="3.40.50.150">
    <property type="entry name" value="Vaccinia Virus protein VP39"/>
    <property type="match status" value="1"/>
</dbReference>
<dbReference type="Pfam" id="PF04672">
    <property type="entry name" value="Methyltransf_19"/>
    <property type="match status" value="1"/>
</dbReference>
<name>A0A223RVD2_9ACTN</name>
<evidence type="ECO:0000256" key="1">
    <source>
        <dbReference type="SAM" id="MobiDB-lite"/>
    </source>
</evidence>
<dbReference type="EMBL" id="CP022752">
    <property type="protein sequence ID" value="ASU79830.1"/>
    <property type="molecule type" value="Genomic_DNA"/>
</dbReference>